<comment type="subcellular location">
    <subcellularLocation>
        <location evidence="1">Membrane</location>
        <topology evidence="1">Multi-pass membrane protein</topology>
    </subcellularLocation>
</comment>
<dbReference type="Proteomes" id="UP001153069">
    <property type="component" value="Unassembled WGS sequence"/>
</dbReference>
<evidence type="ECO:0000256" key="6">
    <source>
        <dbReference type="SAM" id="MobiDB-lite"/>
    </source>
</evidence>
<name>A0A9N8DJ78_9STRA</name>
<organism evidence="9 10">
    <name type="scientific">Seminavis robusta</name>
    <dbReference type="NCBI Taxonomy" id="568900"/>
    <lineage>
        <taxon>Eukaryota</taxon>
        <taxon>Sar</taxon>
        <taxon>Stramenopiles</taxon>
        <taxon>Ochrophyta</taxon>
        <taxon>Bacillariophyta</taxon>
        <taxon>Bacillariophyceae</taxon>
        <taxon>Bacillariophycidae</taxon>
        <taxon>Naviculales</taxon>
        <taxon>Naviculaceae</taxon>
        <taxon>Seminavis</taxon>
    </lineage>
</organism>
<dbReference type="Pfam" id="PF07690">
    <property type="entry name" value="MFS_1"/>
    <property type="match status" value="1"/>
</dbReference>
<evidence type="ECO:0000256" key="5">
    <source>
        <dbReference type="ARBA" id="ARBA00023136"/>
    </source>
</evidence>
<sequence>MFGTSTSDEARIGEMESHQENEPEMAVSGSSQQQVENLEGEDLNVAEAEISIPKPSEWLSLSTWVVRIAIFADAMNSQVLGPNYPLLVLEEGSPESFTSTDPLGFSGANYFIPMCSNLGMFISAIAFGKLSDKIGRKPCILACMYIGVLGSLLKYAARGNFWTFCAATFLNGLFGGSAAVGMAYASDVTENRLQKEAQIGIIIATSMLGRTGGGATAILMESIGLFAPLWVSAAISFLAGVLCHLWMIETVHKNKPEQAFEATKQADTPGYSASEDSADEKDFDMKTLLHVLAGELADHVGSLGLVPLCLSPLMFNSFYVNFVQQNQDPIMSATAYKWIYIFPAVLVLPGAIVAPYLFKKFGPALIASLSNLLTGAVTIALLHIGLMQPATTTTFAVFIVVMYLAFPLTVISQVSTGPMLDRIAPESRRGQIQGFNAAAMNLSSALGPFLYGLLTDATSIEVTLYTATGVSALAGLINAILVKDPRFRPNYDEEEKHFSKDLDLEKQPSVVDPAGLTELTELTEIDV</sequence>
<feature type="transmembrane region" description="Helical" evidence="7">
    <location>
        <begin position="197"/>
        <end position="219"/>
    </location>
</feature>
<evidence type="ECO:0000256" key="3">
    <source>
        <dbReference type="ARBA" id="ARBA00022692"/>
    </source>
</evidence>
<evidence type="ECO:0000256" key="1">
    <source>
        <dbReference type="ARBA" id="ARBA00004141"/>
    </source>
</evidence>
<feature type="transmembrane region" description="Helical" evidence="7">
    <location>
        <begin position="463"/>
        <end position="482"/>
    </location>
</feature>
<dbReference type="AlphaFoldDB" id="A0A9N8DJ78"/>
<keyword evidence="10" id="KW-1185">Reference proteome</keyword>
<feature type="region of interest" description="Disordered" evidence="6">
    <location>
        <begin position="1"/>
        <end position="36"/>
    </location>
</feature>
<evidence type="ECO:0000313" key="10">
    <source>
        <dbReference type="Proteomes" id="UP001153069"/>
    </source>
</evidence>
<dbReference type="PROSITE" id="PS50850">
    <property type="entry name" value="MFS"/>
    <property type="match status" value="1"/>
</dbReference>
<dbReference type="GO" id="GO:0016020">
    <property type="term" value="C:membrane"/>
    <property type="evidence" value="ECO:0007669"/>
    <property type="project" value="UniProtKB-SubCell"/>
</dbReference>
<dbReference type="OrthoDB" id="10262656at2759"/>
<feature type="transmembrane region" description="Helical" evidence="7">
    <location>
        <begin position="365"/>
        <end position="386"/>
    </location>
</feature>
<comment type="caution">
    <text evidence="9">The sequence shown here is derived from an EMBL/GenBank/DDBJ whole genome shotgun (WGS) entry which is preliminary data.</text>
</comment>
<feature type="transmembrane region" description="Helical" evidence="7">
    <location>
        <begin position="338"/>
        <end position="358"/>
    </location>
</feature>
<evidence type="ECO:0000313" key="9">
    <source>
        <dbReference type="EMBL" id="CAB9500689.1"/>
    </source>
</evidence>
<feature type="transmembrane region" description="Helical" evidence="7">
    <location>
        <begin position="110"/>
        <end position="127"/>
    </location>
</feature>
<dbReference type="InterPro" id="IPR011701">
    <property type="entry name" value="MFS"/>
</dbReference>
<feature type="transmembrane region" description="Helical" evidence="7">
    <location>
        <begin position="225"/>
        <end position="248"/>
    </location>
</feature>
<dbReference type="SUPFAM" id="SSF103473">
    <property type="entry name" value="MFS general substrate transporter"/>
    <property type="match status" value="1"/>
</dbReference>
<evidence type="ECO:0000256" key="7">
    <source>
        <dbReference type="SAM" id="Phobius"/>
    </source>
</evidence>
<accession>A0A9N8DJ78</accession>
<evidence type="ECO:0000256" key="2">
    <source>
        <dbReference type="ARBA" id="ARBA00022448"/>
    </source>
</evidence>
<evidence type="ECO:0000256" key="4">
    <source>
        <dbReference type="ARBA" id="ARBA00022989"/>
    </source>
</evidence>
<feature type="transmembrane region" description="Helical" evidence="7">
    <location>
        <begin position="161"/>
        <end position="185"/>
    </location>
</feature>
<evidence type="ECO:0000259" key="8">
    <source>
        <dbReference type="PROSITE" id="PS50850"/>
    </source>
</evidence>
<dbReference type="GO" id="GO:0022857">
    <property type="term" value="F:transmembrane transporter activity"/>
    <property type="evidence" value="ECO:0007669"/>
    <property type="project" value="InterPro"/>
</dbReference>
<dbReference type="PANTHER" id="PTHR23504:SF15">
    <property type="entry name" value="MAJOR FACILITATOR SUPERFAMILY (MFS) PROFILE DOMAIN-CONTAINING PROTEIN"/>
    <property type="match status" value="1"/>
</dbReference>
<keyword evidence="5 7" id="KW-0472">Membrane</keyword>
<reference evidence="9" key="1">
    <citation type="submission" date="2020-06" db="EMBL/GenBank/DDBJ databases">
        <authorList>
            <consortium name="Plant Systems Biology data submission"/>
        </authorList>
    </citation>
    <scope>NUCLEOTIDE SEQUENCE</scope>
    <source>
        <strain evidence="9">D6</strain>
    </source>
</reference>
<dbReference type="InterPro" id="IPR020846">
    <property type="entry name" value="MFS_dom"/>
</dbReference>
<dbReference type="Gene3D" id="1.20.1250.20">
    <property type="entry name" value="MFS general substrate transporter like domains"/>
    <property type="match status" value="1"/>
</dbReference>
<feature type="compositionally biased region" description="Basic and acidic residues" evidence="6">
    <location>
        <begin position="8"/>
        <end position="21"/>
    </location>
</feature>
<dbReference type="EMBL" id="CAICTM010000088">
    <property type="protein sequence ID" value="CAB9500689.1"/>
    <property type="molecule type" value="Genomic_DNA"/>
</dbReference>
<proteinExistence type="predicted"/>
<feature type="domain" description="Major facilitator superfamily (MFS) profile" evidence="8">
    <location>
        <begin position="62"/>
        <end position="486"/>
    </location>
</feature>
<protein>
    <submittedName>
        <fullName evidence="9">Major facilitator superfamily</fullName>
    </submittedName>
</protein>
<keyword evidence="4 7" id="KW-1133">Transmembrane helix</keyword>
<dbReference type="InterPro" id="IPR036259">
    <property type="entry name" value="MFS_trans_sf"/>
</dbReference>
<feature type="transmembrane region" description="Helical" evidence="7">
    <location>
        <begin position="392"/>
        <end position="411"/>
    </location>
</feature>
<keyword evidence="3 7" id="KW-0812">Transmembrane</keyword>
<gene>
    <name evidence="9" type="ORF">SEMRO_89_G047090.1</name>
</gene>
<feature type="transmembrane region" description="Helical" evidence="7">
    <location>
        <begin position="296"/>
        <end position="318"/>
    </location>
</feature>
<keyword evidence="2" id="KW-0813">Transport</keyword>
<dbReference type="PANTHER" id="PTHR23504">
    <property type="entry name" value="MAJOR FACILITATOR SUPERFAMILY DOMAIN-CONTAINING PROTEIN 10"/>
    <property type="match status" value="1"/>
</dbReference>